<dbReference type="PANTHER" id="PTHR43464">
    <property type="entry name" value="METHYLTRANSFERASE"/>
    <property type="match status" value="1"/>
</dbReference>
<dbReference type="InterPro" id="IPR041698">
    <property type="entry name" value="Methyltransf_25"/>
</dbReference>
<evidence type="ECO:0000256" key="1">
    <source>
        <dbReference type="ARBA" id="ARBA00022603"/>
    </source>
</evidence>
<dbReference type="Pfam" id="PF13649">
    <property type="entry name" value="Methyltransf_25"/>
    <property type="match status" value="1"/>
</dbReference>
<keyword evidence="3" id="KW-0949">S-adenosyl-L-methionine</keyword>
<sequence length="181" mass="18814">MMWNGDAYQARFDAIAAGGGDVHGEAGLVRSLGPRSVLDSGCGTGRVAIELARHGIEVVGVDLDASMLATARGLAPGLDWHRSDLAGLDLGRTFDVVVMAGNVPLFTAPGTEAALVAGVARHVRPEGGRLVAGFSLDRGYTLEAYDGHCAAAGLAPEARYATWSREPYDGGAYAVSVHRRP</sequence>
<dbReference type="GO" id="GO:0032259">
    <property type="term" value="P:methylation"/>
    <property type="evidence" value="ECO:0007669"/>
    <property type="project" value="UniProtKB-KW"/>
</dbReference>
<dbReference type="GO" id="GO:0008168">
    <property type="term" value="F:methyltransferase activity"/>
    <property type="evidence" value="ECO:0007669"/>
    <property type="project" value="UniProtKB-KW"/>
</dbReference>
<gene>
    <name evidence="5" type="ORF">D0C37_24040</name>
</gene>
<dbReference type="CDD" id="cd02440">
    <property type="entry name" value="AdoMet_MTases"/>
    <property type="match status" value="1"/>
</dbReference>
<dbReference type="SUPFAM" id="SSF53335">
    <property type="entry name" value="S-adenosyl-L-methionine-dependent methyltransferases"/>
    <property type="match status" value="1"/>
</dbReference>
<name>A0A385DI79_9ACTN</name>
<protein>
    <submittedName>
        <fullName evidence="5">Class I SAM-dependent methyltransferase</fullName>
    </submittedName>
</protein>
<dbReference type="InterPro" id="IPR029063">
    <property type="entry name" value="SAM-dependent_MTases_sf"/>
</dbReference>
<feature type="domain" description="Methyltransferase" evidence="4">
    <location>
        <begin position="37"/>
        <end position="127"/>
    </location>
</feature>
<reference evidence="5 6" key="1">
    <citation type="submission" date="2018-08" db="EMBL/GenBank/DDBJ databases">
        <authorList>
            <person name="Ferrada E.E."/>
            <person name="Latorre B.A."/>
        </authorList>
    </citation>
    <scope>NUCLEOTIDE SEQUENCE [LARGE SCALE GENOMIC DNA]</scope>
    <source>
        <strain evidence="5 6">VK-A60T</strain>
    </source>
</reference>
<keyword evidence="2 5" id="KW-0808">Transferase</keyword>
<evidence type="ECO:0000313" key="6">
    <source>
        <dbReference type="Proteomes" id="UP000259636"/>
    </source>
</evidence>
<dbReference type="PANTHER" id="PTHR43464:SF19">
    <property type="entry name" value="UBIQUINONE BIOSYNTHESIS O-METHYLTRANSFERASE, MITOCHONDRIAL"/>
    <property type="match status" value="1"/>
</dbReference>
<dbReference type="Gene3D" id="3.40.50.150">
    <property type="entry name" value="Vaccinia Virus protein VP39"/>
    <property type="match status" value="1"/>
</dbReference>
<dbReference type="EMBL" id="CP031742">
    <property type="protein sequence ID" value="AXQ57367.1"/>
    <property type="molecule type" value="Genomic_DNA"/>
</dbReference>
<organism evidence="5 6">
    <name type="scientific">Streptomyces koyangensis</name>
    <dbReference type="NCBI Taxonomy" id="188770"/>
    <lineage>
        <taxon>Bacteria</taxon>
        <taxon>Bacillati</taxon>
        <taxon>Actinomycetota</taxon>
        <taxon>Actinomycetes</taxon>
        <taxon>Kitasatosporales</taxon>
        <taxon>Streptomycetaceae</taxon>
        <taxon>Streptomyces</taxon>
        <taxon>Streptomyces aurantiacus group</taxon>
    </lineage>
</organism>
<dbReference type="KEGG" id="sky:D0C37_24040"/>
<proteinExistence type="predicted"/>
<evidence type="ECO:0000256" key="3">
    <source>
        <dbReference type="ARBA" id="ARBA00022691"/>
    </source>
</evidence>
<dbReference type="GeneID" id="300117210"/>
<evidence type="ECO:0000313" key="5">
    <source>
        <dbReference type="EMBL" id="AXQ57367.1"/>
    </source>
</evidence>
<dbReference type="Proteomes" id="UP000259636">
    <property type="component" value="Chromosome"/>
</dbReference>
<evidence type="ECO:0000259" key="4">
    <source>
        <dbReference type="Pfam" id="PF13649"/>
    </source>
</evidence>
<dbReference type="AlphaFoldDB" id="A0A385DI79"/>
<dbReference type="RefSeq" id="WP_117350255.1">
    <property type="nucleotide sequence ID" value="NZ_CP031742.1"/>
</dbReference>
<keyword evidence="1 5" id="KW-0489">Methyltransferase</keyword>
<evidence type="ECO:0000256" key="2">
    <source>
        <dbReference type="ARBA" id="ARBA00022679"/>
    </source>
</evidence>
<accession>A0A385DI79</accession>